<evidence type="ECO:0000256" key="2">
    <source>
        <dbReference type="SAM" id="SignalP"/>
    </source>
</evidence>
<reference evidence="4" key="1">
    <citation type="journal article" date="2019" name="Int. J. Syst. Evol. Microbiol.">
        <title>The Global Catalogue of Microorganisms (GCM) 10K type strain sequencing project: providing services to taxonomists for standard genome sequencing and annotation.</title>
        <authorList>
            <consortium name="The Broad Institute Genomics Platform"/>
            <consortium name="The Broad Institute Genome Sequencing Center for Infectious Disease"/>
            <person name="Wu L."/>
            <person name="Ma J."/>
        </authorList>
    </citation>
    <scope>NUCLEOTIDE SEQUENCE [LARGE SCALE GENOMIC DNA]</scope>
    <source>
        <strain evidence="4">CCUG 54518</strain>
    </source>
</reference>
<dbReference type="Gene3D" id="3.40.190.10">
    <property type="entry name" value="Periplasmic binding protein-like II"/>
    <property type="match status" value="1"/>
</dbReference>
<proteinExistence type="inferred from homology"/>
<feature type="signal peptide" evidence="2">
    <location>
        <begin position="1"/>
        <end position="28"/>
    </location>
</feature>
<dbReference type="PANTHER" id="PTHR42928">
    <property type="entry name" value="TRICARBOXYLATE-BINDING PROTEIN"/>
    <property type="match status" value="1"/>
</dbReference>
<feature type="chain" id="PRO_5046557846" evidence="2">
    <location>
        <begin position="29"/>
        <end position="325"/>
    </location>
</feature>
<name>A0ABW2REZ0_9BURK</name>
<evidence type="ECO:0000313" key="4">
    <source>
        <dbReference type="Proteomes" id="UP001596495"/>
    </source>
</evidence>
<keyword evidence="4" id="KW-1185">Reference proteome</keyword>
<dbReference type="Gene3D" id="3.40.190.150">
    <property type="entry name" value="Bordetella uptake gene, domain 1"/>
    <property type="match status" value="1"/>
</dbReference>
<protein>
    <submittedName>
        <fullName evidence="3">Bug family tripartite tricarboxylate transporter substrate binding protein</fullName>
    </submittedName>
</protein>
<dbReference type="InterPro" id="IPR005064">
    <property type="entry name" value="BUG"/>
</dbReference>
<dbReference type="CDD" id="cd07012">
    <property type="entry name" value="PBP2_Bug_TTT"/>
    <property type="match status" value="1"/>
</dbReference>
<comment type="similarity">
    <text evidence="1">Belongs to the UPF0065 (bug) family.</text>
</comment>
<gene>
    <name evidence="3" type="ORF">ACFQNJ_19220</name>
</gene>
<dbReference type="EMBL" id="JBHTBX010000026">
    <property type="protein sequence ID" value="MFC7436638.1"/>
    <property type="molecule type" value="Genomic_DNA"/>
</dbReference>
<keyword evidence="2" id="KW-0732">Signal</keyword>
<dbReference type="PANTHER" id="PTHR42928:SF5">
    <property type="entry name" value="BLR1237 PROTEIN"/>
    <property type="match status" value="1"/>
</dbReference>
<dbReference type="PROSITE" id="PS51318">
    <property type="entry name" value="TAT"/>
    <property type="match status" value="1"/>
</dbReference>
<dbReference type="InterPro" id="IPR042100">
    <property type="entry name" value="Bug_dom1"/>
</dbReference>
<dbReference type="PIRSF" id="PIRSF017082">
    <property type="entry name" value="YflP"/>
    <property type="match status" value="1"/>
</dbReference>
<evidence type="ECO:0000256" key="1">
    <source>
        <dbReference type="ARBA" id="ARBA00006987"/>
    </source>
</evidence>
<sequence length="325" mass="34052">MQTTITRRAVLALTAAAAAAAPGLPALAQPARTLKLIVPFPAGGTADILPRLLADKVRAAYPAGVIVDNRSGAGGNIGAELVARSDPDGSTFLVSPPGPIAINHHLYKSLSFDPTKWVPITIVATVPNVLNVRKGFPASNLQELIAYLKANPGKVTYASQGNGSTSHLTAAMFMQLTGTEMIHVPYKGTSPALVDLVGGQVDLFFDNIASSATFHNSGKTRILAVADQKRSPLLPQVPTFVESKVPGMVAVTFFSMVAPAGTSKETVAHAHKAFAGALQAPDVKQKFAEQGATPGGWSPEKSAQFIREESEKWGKVIKTANVTVE</sequence>
<comment type="caution">
    <text evidence="3">The sequence shown here is derived from an EMBL/GenBank/DDBJ whole genome shotgun (WGS) entry which is preliminary data.</text>
</comment>
<dbReference type="RefSeq" id="WP_382260350.1">
    <property type="nucleotide sequence ID" value="NZ_JBHTBX010000026.1"/>
</dbReference>
<accession>A0ABW2REZ0</accession>
<dbReference type="InterPro" id="IPR006311">
    <property type="entry name" value="TAT_signal"/>
</dbReference>
<dbReference type="Proteomes" id="UP001596495">
    <property type="component" value="Unassembled WGS sequence"/>
</dbReference>
<dbReference type="Pfam" id="PF03401">
    <property type="entry name" value="TctC"/>
    <property type="match status" value="1"/>
</dbReference>
<evidence type="ECO:0000313" key="3">
    <source>
        <dbReference type="EMBL" id="MFC7436638.1"/>
    </source>
</evidence>
<dbReference type="SUPFAM" id="SSF53850">
    <property type="entry name" value="Periplasmic binding protein-like II"/>
    <property type="match status" value="1"/>
</dbReference>
<organism evidence="3 4">
    <name type="scientific">Hydrogenophaga bisanensis</name>
    <dbReference type="NCBI Taxonomy" id="439611"/>
    <lineage>
        <taxon>Bacteria</taxon>
        <taxon>Pseudomonadati</taxon>
        <taxon>Pseudomonadota</taxon>
        <taxon>Betaproteobacteria</taxon>
        <taxon>Burkholderiales</taxon>
        <taxon>Comamonadaceae</taxon>
        <taxon>Hydrogenophaga</taxon>
    </lineage>
</organism>